<dbReference type="GO" id="GO:0044780">
    <property type="term" value="P:bacterial-type flagellum assembly"/>
    <property type="evidence" value="ECO:0007669"/>
    <property type="project" value="UniProtKB-UniRule"/>
</dbReference>
<keyword evidence="3 5" id="KW-0810">Translation regulation</keyword>
<keyword evidence="7" id="KW-1185">Reference proteome</keyword>
<reference evidence="6 7" key="1">
    <citation type="submission" date="2016-11" db="EMBL/GenBank/DDBJ databases">
        <authorList>
            <person name="Jaros S."/>
            <person name="Januszkiewicz K."/>
            <person name="Wedrychowicz H."/>
        </authorList>
    </citation>
    <scope>NUCLEOTIDE SEQUENCE [LARGE SCALE GENOMIC DNA]</scope>
    <source>
        <strain evidence="6 7">DSM 21758</strain>
    </source>
</reference>
<dbReference type="Gene3D" id="2.30.290.10">
    <property type="entry name" value="BH3618-like"/>
    <property type="match status" value="1"/>
</dbReference>
<evidence type="ECO:0000313" key="7">
    <source>
        <dbReference type="Proteomes" id="UP000184310"/>
    </source>
</evidence>
<protein>
    <recommendedName>
        <fullName evidence="5">Flagellar assembly factor FliW</fullName>
    </recommendedName>
</protein>
<proteinExistence type="inferred from homology"/>
<dbReference type="AlphaFoldDB" id="A0A1M6B2S8"/>
<evidence type="ECO:0000313" key="6">
    <source>
        <dbReference type="EMBL" id="SHI43044.1"/>
    </source>
</evidence>
<dbReference type="InterPro" id="IPR003775">
    <property type="entry name" value="Flagellar_assembly_factor_FliW"/>
</dbReference>
<keyword evidence="6" id="KW-0282">Flagellum</keyword>
<dbReference type="RefSeq" id="WP_072984453.1">
    <property type="nucleotide sequence ID" value="NZ_FQZB01000003.1"/>
</dbReference>
<sequence>MNFNSLYHGNLEYTEKDIMTFNKGIPGFEGLTKFILVNIKDNEQFKLLHSLEDEALGFILTSPFNVINDYEVNIPDDVIKNLEIDKPEDVLIYNTVTLSTDIKKITTNLRAPLIININNNLGEQLILNNENYKVKHPLIKETPTHMHS</sequence>
<comment type="similarity">
    <text evidence="5">Belongs to the FliW family.</text>
</comment>
<evidence type="ECO:0000256" key="5">
    <source>
        <dbReference type="HAMAP-Rule" id="MF_01185"/>
    </source>
</evidence>
<dbReference type="InterPro" id="IPR024046">
    <property type="entry name" value="Flagellar_assmbl_FliW_dom_sf"/>
</dbReference>
<comment type="subunit">
    <text evidence="5">Interacts with translational regulator CsrA and flagellin(s).</text>
</comment>
<dbReference type="Proteomes" id="UP000184310">
    <property type="component" value="Unassembled WGS sequence"/>
</dbReference>
<dbReference type="GO" id="GO:0006417">
    <property type="term" value="P:regulation of translation"/>
    <property type="evidence" value="ECO:0007669"/>
    <property type="project" value="UniProtKB-KW"/>
</dbReference>
<dbReference type="SUPFAM" id="SSF141457">
    <property type="entry name" value="BH3618-like"/>
    <property type="match status" value="1"/>
</dbReference>
<name>A0A1M6B2S8_9CLOT</name>
<keyword evidence="6" id="KW-0966">Cell projection</keyword>
<evidence type="ECO:0000256" key="3">
    <source>
        <dbReference type="ARBA" id="ARBA00022845"/>
    </source>
</evidence>
<organism evidence="6 7">
    <name type="scientific">Clostridium cavendishii DSM 21758</name>
    <dbReference type="NCBI Taxonomy" id="1121302"/>
    <lineage>
        <taxon>Bacteria</taxon>
        <taxon>Bacillati</taxon>
        <taxon>Bacillota</taxon>
        <taxon>Clostridia</taxon>
        <taxon>Eubacteriales</taxon>
        <taxon>Clostridiaceae</taxon>
        <taxon>Clostridium</taxon>
    </lineage>
</organism>
<evidence type="ECO:0000256" key="2">
    <source>
        <dbReference type="ARBA" id="ARBA00022795"/>
    </source>
</evidence>
<accession>A0A1M6B2S8</accession>
<dbReference type="PANTHER" id="PTHR39190">
    <property type="entry name" value="FLAGELLAR ASSEMBLY FACTOR FLIW"/>
    <property type="match status" value="1"/>
</dbReference>
<dbReference type="STRING" id="1121302.SAMN02745163_00241"/>
<dbReference type="PANTHER" id="PTHR39190:SF1">
    <property type="entry name" value="FLAGELLAR ASSEMBLY FACTOR FLIW"/>
    <property type="match status" value="1"/>
</dbReference>
<dbReference type="HAMAP" id="MF_01185">
    <property type="entry name" value="FliW"/>
    <property type="match status" value="1"/>
</dbReference>
<evidence type="ECO:0000256" key="1">
    <source>
        <dbReference type="ARBA" id="ARBA00022490"/>
    </source>
</evidence>
<dbReference type="Pfam" id="PF02623">
    <property type="entry name" value="FliW"/>
    <property type="match status" value="1"/>
</dbReference>
<dbReference type="EMBL" id="FQZB01000003">
    <property type="protein sequence ID" value="SHI43044.1"/>
    <property type="molecule type" value="Genomic_DNA"/>
</dbReference>
<comment type="function">
    <text evidence="5">Acts as an anti-CsrA protein, binds CsrA and prevents it from repressing translation of its target genes, one of which is flagellin. Binds to flagellin and participates in the assembly of the flagellum.</text>
</comment>
<keyword evidence="2 5" id="KW-1005">Bacterial flagellum biogenesis</keyword>
<keyword evidence="1 5" id="KW-0963">Cytoplasm</keyword>
<comment type="subcellular location">
    <subcellularLocation>
        <location evidence="5">Cytoplasm</location>
    </subcellularLocation>
</comment>
<dbReference type="GO" id="GO:0005737">
    <property type="term" value="C:cytoplasm"/>
    <property type="evidence" value="ECO:0007669"/>
    <property type="project" value="UniProtKB-SubCell"/>
</dbReference>
<keyword evidence="4 5" id="KW-0143">Chaperone</keyword>
<dbReference type="NCBIfam" id="NF009793">
    <property type="entry name" value="PRK13285.1-1"/>
    <property type="match status" value="1"/>
</dbReference>
<gene>
    <name evidence="5" type="primary">fliW</name>
    <name evidence="6" type="ORF">SAMN02745163_00241</name>
</gene>
<keyword evidence="6" id="KW-0969">Cilium</keyword>
<evidence type="ECO:0000256" key="4">
    <source>
        <dbReference type="ARBA" id="ARBA00023186"/>
    </source>
</evidence>
<dbReference type="OrthoDB" id="9801235at2"/>